<comment type="caution">
    <text evidence="1">The sequence shown here is derived from an EMBL/GenBank/DDBJ whole genome shotgun (WGS) entry which is preliminary data.</text>
</comment>
<organism evidence="1 2">
    <name type="scientific">Streptomyces bangladeshensis</name>
    <dbReference type="NCBI Taxonomy" id="295352"/>
    <lineage>
        <taxon>Bacteria</taxon>
        <taxon>Bacillati</taxon>
        <taxon>Actinomycetota</taxon>
        <taxon>Actinomycetes</taxon>
        <taxon>Kitasatosporales</taxon>
        <taxon>Streptomycetaceae</taxon>
        <taxon>Streptomyces</taxon>
    </lineage>
</organism>
<reference evidence="1 2" key="1">
    <citation type="journal article" date="2019" name="Int. J. Syst. Evol. Microbiol.">
        <title>The Global Catalogue of Microorganisms (GCM) 10K type strain sequencing project: providing services to taxonomists for standard genome sequencing and annotation.</title>
        <authorList>
            <consortium name="The Broad Institute Genomics Platform"/>
            <consortium name="The Broad Institute Genome Sequencing Center for Infectious Disease"/>
            <person name="Wu L."/>
            <person name="Ma J."/>
        </authorList>
    </citation>
    <scope>NUCLEOTIDE SEQUENCE [LARGE SCALE GENOMIC DNA]</scope>
    <source>
        <strain evidence="1 2">JCM 14924</strain>
    </source>
</reference>
<protein>
    <submittedName>
        <fullName evidence="1">Uncharacterized protein</fullName>
    </submittedName>
</protein>
<evidence type="ECO:0000313" key="2">
    <source>
        <dbReference type="Proteomes" id="UP001501391"/>
    </source>
</evidence>
<dbReference type="EMBL" id="BAAAOQ010000041">
    <property type="protein sequence ID" value="GAA1499925.1"/>
    <property type="molecule type" value="Genomic_DNA"/>
</dbReference>
<proteinExistence type="predicted"/>
<evidence type="ECO:0000313" key="1">
    <source>
        <dbReference type="EMBL" id="GAA1499925.1"/>
    </source>
</evidence>
<name>A0ABN1ZJ39_9ACTN</name>
<sequence length="99" mass="10019">MRLAYEALGEAGVVREFGTQHLDGGEHTGAVLADVDLAHSALAEDAEQTVGAESDRIAGAEGFHAGVGPSDERGRAAVSGQLREAVRRGGLSGGPPVVT</sequence>
<dbReference type="Proteomes" id="UP001501391">
    <property type="component" value="Unassembled WGS sequence"/>
</dbReference>
<gene>
    <name evidence="1" type="ORF">GCM10009787_76600</name>
</gene>
<accession>A0ABN1ZJ39</accession>
<keyword evidence="2" id="KW-1185">Reference proteome</keyword>